<reference evidence="6 7" key="1">
    <citation type="submission" date="2023-07" db="EMBL/GenBank/DDBJ databases">
        <title>The novel representative of Negativicutes class, Anaeroselena agilis gen. nov. sp. nov.</title>
        <authorList>
            <person name="Prokofeva M.I."/>
            <person name="Elcheninov A.G."/>
            <person name="Klyukina A."/>
            <person name="Kublanov I.V."/>
            <person name="Frolov E.N."/>
            <person name="Podosokorskaya O.A."/>
        </authorList>
    </citation>
    <scope>NUCLEOTIDE SEQUENCE [LARGE SCALE GENOMIC DNA]</scope>
    <source>
        <strain evidence="6 7">4137-cl</strain>
    </source>
</reference>
<evidence type="ECO:0000256" key="1">
    <source>
        <dbReference type="ARBA" id="ARBA00004141"/>
    </source>
</evidence>
<feature type="transmembrane region" description="Helical" evidence="5">
    <location>
        <begin position="130"/>
        <end position="151"/>
    </location>
</feature>
<feature type="transmembrane region" description="Helical" evidence="5">
    <location>
        <begin position="454"/>
        <end position="475"/>
    </location>
</feature>
<keyword evidence="4 5" id="KW-0472">Membrane</keyword>
<feature type="transmembrane region" description="Helical" evidence="5">
    <location>
        <begin position="49"/>
        <end position="78"/>
    </location>
</feature>
<feature type="transmembrane region" description="Helical" evidence="5">
    <location>
        <begin position="19"/>
        <end position="37"/>
    </location>
</feature>
<dbReference type="InterPro" id="IPR001898">
    <property type="entry name" value="SLC13A/DASS"/>
</dbReference>
<feature type="transmembrane region" description="Helical" evidence="5">
    <location>
        <begin position="186"/>
        <end position="214"/>
    </location>
</feature>
<feature type="transmembrane region" description="Helical" evidence="5">
    <location>
        <begin position="325"/>
        <end position="347"/>
    </location>
</feature>
<feature type="transmembrane region" description="Helical" evidence="5">
    <location>
        <begin position="98"/>
        <end position="118"/>
    </location>
</feature>
<evidence type="ECO:0000256" key="5">
    <source>
        <dbReference type="SAM" id="Phobius"/>
    </source>
</evidence>
<comment type="subcellular location">
    <subcellularLocation>
        <location evidence="1">Membrane</location>
        <topology evidence="1">Multi-pass membrane protein</topology>
    </subcellularLocation>
</comment>
<dbReference type="EMBL" id="JAUOZS010000001">
    <property type="protein sequence ID" value="MDT8902775.1"/>
    <property type="molecule type" value="Genomic_DNA"/>
</dbReference>
<feature type="transmembrane region" description="Helical" evidence="5">
    <location>
        <begin position="226"/>
        <end position="248"/>
    </location>
</feature>
<dbReference type="Pfam" id="PF00939">
    <property type="entry name" value="Na_sulph_symp"/>
    <property type="match status" value="1"/>
</dbReference>
<gene>
    <name evidence="6" type="ORF">Q4T40_16160</name>
</gene>
<evidence type="ECO:0000256" key="3">
    <source>
        <dbReference type="ARBA" id="ARBA00022989"/>
    </source>
</evidence>
<keyword evidence="3 5" id="KW-1133">Transmembrane helix</keyword>
<sequence>MAEPDVIDGNDSKAPPGLLLKWGVAVGFPVALWLLPLTQYCGITPRMKLYLALSLWAVIMWTFELVDPAISGTLLPIFFVLGGVGSPSDAFRGWSSPVPWVTLGGLIFGAVIVATGLAKRLTYKILSHTGTSFAGVVVGIVIVTTIISPFMPSVTGKTALLLPLIIGVCQVMGIQPGTREASAMMLALFSALWSAKMAYLTASADSVLLAALVTQYTKQSVSWLQWFYQMALPSFLWTLVSTALVFTLRPKNIHIPKQTLKERYRALGPMTAKEIRAAAMLAALAVALVTDAWHKIDPGWTLMVMAGLCFIPGVNLLTGEELKRLVPFNIVFFLAGSMAIGNVAAGVGFVKMLTASVVPLLQGMGDTALSMAIWALGFLGCFALNQFGLSAAFAGPIADVFGALGFDPYLGAYSLIWGFNQLFFPYQCAPLILIYGFGYLRMSHLIGQMAIRTAVAFAFMIAVTIPYWRLIGLFAR</sequence>
<protein>
    <submittedName>
        <fullName evidence="6">SLC13 family permease</fullName>
    </submittedName>
</protein>
<feature type="transmembrane region" description="Helical" evidence="5">
    <location>
        <begin position="397"/>
        <end position="417"/>
    </location>
</feature>
<proteinExistence type="predicted"/>
<dbReference type="RefSeq" id="WP_413781248.1">
    <property type="nucleotide sequence ID" value="NZ_JAUOZS010000001.1"/>
</dbReference>
<feature type="transmembrane region" description="Helical" evidence="5">
    <location>
        <begin position="275"/>
        <end position="293"/>
    </location>
</feature>
<keyword evidence="7" id="KW-1185">Reference proteome</keyword>
<feature type="transmembrane region" description="Helical" evidence="5">
    <location>
        <begin position="423"/>
        <end position="442"/>
    </location>
</feature>
<evidence type="ECO:0000313" key="7">
    <source>
        <dbReference type="Proteomes" id="UP001254848"/>
    </source>
</evidence>
<comment type="caution">
    <text evidence="6">The sequence shown here is derived from an EMBL/GenBank/DDBJ whole genome shotgun (WGS) entry which is preliminary data.</text>
</comment>
<organism evidence="6 7">
    <name type="scientific">Anaeroselena agilis</name>
    <dbReference type="NCBI Taxonomy" id="3063788"/>
    <lineage>
        <taxon>Bacteria</taxon>
        <taxon>Bacillati</taxon>
        <taxon>Bacillota</taxon>
        <taxon>Negativicutes</taxon>
        <taxon>Acetonemataceae</taxon>
        <taxon>Anaeroselena</taxon>
    </lineage>
</organism>
<keyword evidence="2 5" id="KW-0812">Transmembrane</keyword>
<feature type="transmembrane region" description="Helical" evidence="5">
    <location>
        <begin position="157"/>
        <end position="174"/>
    </location>
</feature>
<evidence type="ECO:0000256" key="4">
    <source>
        <dbReference type="ARBA" id="ARBA00023136"/>
    </source>
</evidence>
<feature type="transmembrane region" description="Helical" evidence="5">
    <location>
        <begin position="299"/>
        <end position="318"/>
    </location>
</feature>
<evidence type="ECO:0000313" key="6">
    <source>
        <dbReference type="EMBL" id="MDT8902775.1"/>
    </source>
</evidence>
<feature type="transmembrane region" description="Helical" evidence="5">
    <location>
        <begin position="367"/>
        <end position="385"/>
    </location>
</feature>
<accession>A0ABU3P153</accession>
<name>A0ABU3P153_9FIRM</name>
<evidence type="ECO:0000256" key="2">
    <source>
        <dbReference type="ARBA" id="ARBA00022692"/>
    </source>
</evidence>
<dbReference type="Proteomes" id="UP001254848">
    <property type="component" value="Unassembled WGS sequence"/>
</dbReference>
<dbReference type="PANTHER" id="PTHR10283">
    <property type="entry name" value="SOLUTE CARRIER FAMILY 13 MEMBER"/>
    <property type="match status" value="1"/>
</dbReference>